<keyword evidence="1" id="KW-0808">Transferase</keyword>
<feature type="compositionally biased region" description="Basic and acidic residues" evidence="5">
    <location>
        <begin position="422"/>
        <end position="432"/>
    </location>
</feature>
<dbReference type="SMART" id="SM00220">
    <property type="entry name" value="S_TKc"/>
    <property type="match status" value="1"/>
</dbReference>
<dbReference type="GO" id="GO:0005634">
    <property type="term" value="C:nucleus"/>
    <property type="evidence" value="ECO:0007669"/>
    <property type="project" value="TreeGrafter"/>
</dbReference>
<dbReference type="GO" id="GO:0004672">
    <property type="term" value="F:protein kinase activity"/>
    <property type="evidence" value="ECO:0007669"/>
    <property type="project" value="InterPro"/>
</dbReference>
<evidence type="ECO:0000256" key="5">
    <source>
        <dbReference type="SAM" id="MobiDB-lite"/>
    </source>
</evidence>
<feature type="domain" description="Protein kinase" evidence="6">
    <location>
        <begin position="37"/>
        <end position="284"/>
    </location>
</feature>
<keyword evidence="2" id="KW-0547">Nucleotide-binding</keyword>
<keyword evidence="8" id="KW-1185">Reference proteome</keyword>
<dbReference type="Proteomes" id="UP001489004">
    <property type="component" value="Unassembled WGS sequence"/>
</dbReference>
<keyword evidence="4" id="KW-0067">ATP-binding</keyword>
<feature type="region of interest" description="Disordered" evidence="5">
    <location>
        <begin position="292"/>
        <end position="319"/>
    </location>
</feature>
<reference evidence="7 8" key="1">
    <citation type="journal article" date="2024" name="Nat. Commun.">
        <title>Phylogenomics reveals the evolutionary origins of lichenization in chlorophyte algae.</title>
        <authorList>
            <person name="Puginier C."/>
            <person name="Libourel C."/>
            <person name="Otte J."/>
            <person name="Skaloud P."/>
            <person name="Haon M."/>
            <person name="Grisel S."/>
            <person name="Petersen M."/>
            <person name="Berrin J.G."/>
            <person name="Delaux P.M."/>
            <person name="Dal Grande F."/>
            <person name="Keller J."/>
        </authorList>
    </citation>
    <scope>NUCLEOTIDE SEQUENCE [LARGE SCALE GENOMIC DNA]</scope>
    <source>
        <strain evidence="7 8">SAG 2043</strain>
    </source>
</reference>
<dbReference type="InterPro" id="IPR000719">
    <property type="entry name" value="Prot_kinase_dom"/>
</dbReference>
<comment type="caution">
    <text evidence="7">The sequence shown here is derived from an EMBL/GenBank/DDBJ whole genome shotgun (WGS) entry which is preliminary data.</text>
</comment>
<organism evidence="7 8">
    <name type="scientific">[Myrmecia] bisecta</name>
    <dbReference type="NCBI Taxonomy" id="41462"/>
    <lineage>
        <taxon>Eukaryota</taxon>
        <taxon>Viridiplantae</taxon>
        <taxon>Chlorophyta</taxon>
        <taxon>core chlorophytes</taxon>
        <taxon>Trebouxiophyceae</taxon>
        <taxon>Trebouxiales</taxon>
        <taxon>Trebouxiaceae</taxon>
        <taxon>Myrmecia</taxon>
    </lineage>
</organism>
<dbReference type="InterPro" id="IPR011009">
    <property type="entry name" value="Kinase-like_dom_sf"/>
</dbReference>
<dbReference type="GO" id="GO:0005737">
    <property type="term" value="C:cytoplasm"/>
    <property type="evidence" value="ECO:0007669"/>
    <property type="project" value="TreeGrafter"/>
</dbReference>
<protein>
    <recommendedName>
        <fullName evidence="6">Protein kinase domain-containing protein</fullName>
    </recommendedName>
</protein>
<evidence type="ECO:0000256" key="1">
    <source>
        <dbReference type="ARBA" id="ARBA00022679"/>
    </source>
</evidence>
<feature type="region of interest" description="Disordered" evidence="5">
    <location>
        <begin position="447"/>
        <end position="468"/>
    </location>
</feature>
<keyword evidence="3" id="KW-0418">Kinase</keyword>
<dbReference type="InterPro" id="IPR050339">
    <property type="entry name" value="CC_SR_Kinase"/>
</dbReference>
<evidence type="ECO:0000256" key="3">
    <source>
        <dbReference type="ARBA" id="ARBA00022777"/>
    </source>
</evidence>
<dbReference type="Pfam" id="PF00069">
    <property type="entry name" value="Pkinase"/>
    <property type="match status" value="1"/>
</dbReference>
<feature type="compositionally biased region" description="Pro residues" evidence="5">
    <location>
        <begin position="458"/>
        <end position="468"/>
    </location>
</feature>
<dbReference type="GO" id="GO:0005524">
    <property type="term" value="F:ATP binding"/>
    <property type="evidence" value="ECO:0007669"/>
    <property type="project" value="UniProtKB-KW"/>
</dbReference>
<evidence type="ECO:0000313" key="7">
    <source>
        <dbReference type="EMBL" id="KAK9819802.1"/>
    </source>
</evidence>
<dbReference type="SUPFAM" id="SSF56112">
    <property type="entry name" value="Protein kinase-like (PK-like)"/>
    <property type="match status" value="1"/>
</dbReference>
<evidence type="ECO:0000313" key="8">
    <source>
        <dbReference type="Proteomes" id="UP001489004"/>
    </source>
</evidence>
<feature type="region of interest" description="Disordered" evidence="5">
    <location>
        <begin position="409"/>
        <end position="434"/>
    </location>
</feature>
<evidence type="ECO:0000256" key="2">
    <source>
        <dbReference type="ARBA" id="ARBA00022741"/>
    </source>
</evidence>
<name>A0AAW1QEI0_9CHLO</name>
<sequence>MARRSSSLNDNKVLVATQLKRTASLTCPDLFTFEDHFEFQAVIGRSELSEVYQVRHKHTNELFAVKRSMRKFRSKAHRERCMREIMAVAALPAHPNIVGQYRAWQQGGHFYIQMDLCGGGSLGQLLTQAAKMSTWLPEEAAWQVLYQVSQGLSFLHAHGVLHLDIKPDNIYRDNAGTFKIGDFGLAVLRKQWDWEEGDGNYLAPELLNDASEPSCAADIFSLGATLYECATGEKLPKSGPAREHGQVALPGRSAALQWMIQWMINPDPACRPLAQDVLMQVASLNLPLSGPSDADAFPDSDGGTPATPIASGRTAWQDQDPEHTPVRAIFQASPFSPCPLASPVGLQSPGFALRPALNSDSLDSNGDAWRSPGGGDAAEGGCGDAVADLDMSGSQHDAAQLKATFCDSPVVPTGHRRSGSHPPDRAGSDMHRREHWSRQTVMASLCSFTAMRASPDPGASPPGPDRAA</sequence>
<dbReference type="EMBL" id="JALJOR010000003">
    <property type="protein sequence ID" value="KAK9819802.1"/>
    <property type="molecule type" value="Genomic_DNA"/>
</dbReference>
<dbReference type="Gene3D" id="1.10.510.10">
    <property type="entry name" value="Transferase(Phosphotransferase) domain 1"/>
    <property type="match status" value="1"/>
</dbReference>
<dbReference type="AlphaFoldDB" id="A0AAW1QEI0"/>
<gene>
    <name evidence="7" type="ORF">WJX72_002609</name>
</gene>
<evidence type="ECO:0000256" key="4">
    <source>
        <dbReference type="ARBA" id="ARBA00022840"/>
    </source>
</evidence>
<accession>A0AAW1QEI0</accession>
<dbReference type="Gene3D" id="3.30.200.20">
    <property type="entry name" value="Phosphorylase Kinase, domain 1"/>
    <property type="match status" value="1"/>
</dbReference>
<proteinExistence type="predicted"/>
<evidence type="ECO:0000259" key="6">
    <source>
        <dbReference type="PROSITE" id="PS50011"/>
    </source>
</evidence>
<dbReference type="PANTHER" id="PTHR11042:SF189">
    <property type="entry name" value="PROTEIN KINASE DOMAIN-CONTAINING PROTEIN"/>
    <property type="match status" value="1"/>
</dbReference>
<dbReference type="PROSITE" id="PS50011">
    <property type="entry name" value="PROTEIN_KINASE_DOM"/>
    <property type="match status" value="1"/>
</dbReference>
<dbReference type="PANTHER" id="PTHR11042">
    <property type="entry name" value="EUKARYOTIC TRANSLATION INITIATION FACTOR 2-ALPHA KINASE EIF2-ALPHA KINASE -RELATED"/>
    <property type="match status" value="1"/>
</dbReference>